<dbReference type="EMBL" id="UINC01204964">
    <property type="protein sequence ID" value="SVE25925.1"/>
    <property type="molecule type" value="Genomic_DNA"/>
</dbReference>
<accession>A0A383C2V8</accession>
<organism evidence="1">
    <name type="scientific">marine metagenome</name>
    <dbReference type="NCBI Taxonomy" id="408172"/>
    <lineage>
        <taxon>unclassified sequences</taxon>
        <taxon>metagenomes</taxon>
        <taxon>ecological metagenomes</taxon>
    </lineage>
</organism>
<name>A0A383C2V8_9ZZZZ</name>
<feature type="non-terminal residue" evidence="1">
    <location>
        <position position="46"/>
    </location>
</feature>
<feature type="non-terminal residue" evidence="1">
    <location>
        <position position="1"/>
    </location>
</feature>
<reference evidence="1" key="1">
    <citation type="submission" date="2018-05" db="EMBL/GenBank/DDBJ databases">
        <authorList>
            <person name="Lanie J.A."/>
            <person name="Ng W.-L."/>
            <person name="Kazmierczak K.M."/>
            <person name="Andrzejewski T.M."/>
            <person name="Davidsen T.M."/>
            <person name="Wayne K.J."/>
            <person name="Tettelin H."/>
            <person name="Glass J.I."/>
            <person name="Rusch D."/>
            <person name="Podicherti R."/>
            <person name="Tsui H.-C.T."/>
            <person name="Winkler M.E."/>
        </authorList>
    </citation>
    <scope>NUCLEOTIDE SEQUENCE</scope>
</reference>
<sequence>VCSDWPRSWRRYCPNSSISACIFRAPMLRAIWPCGQRAWPYRSGRV</sequence>
<dbReference type="AlphaFoldDB" id="A0A383C2V8"/>
<evidence type="ECO:0000313" key="1">
    <source>
        <dbReference type="EMBL" id="SVE25925.1"/>
    </source>
</evidence>
<protein>
    <submittedName>
        <fullName evidence="1">Uncharacterized protein</fullName>
    </submittedName>
</protein>
<gene>
    <name evidence="1" type="ORF">METZ01_LOCUS478779</name>
</gene>
<proteinExistence type="predicted"/>